<keyword evidence="2" id="KW-1185">Reference proteome</keyword>
<comment type="caution">
    <text evidence="1">The sequence shown here is derived from an EMBL/GenBank/DDBJ whole genome shotgun (WGS) entry which is preliminary data.</text>
</comment>
<protein>
    <submittedName>
        <fullName evidence="1">Uncharacterized protein</fullName>
    </submittedName>
</protein>
<organism evidence="1 2">
    <name type="scientific">Solanum commersonii</name>
    <name type="common">Commerson's wild potato</name>
    <name type="synonym">Commerson's nightshade</name>
    <dbReference type="NCBI Taxonomy" id="4109"/>
    <lineage>
        <taxon>Eukaryota</taxon>
        <taxon>Viridiplantae</taxon>
        <taxon>Streptophyta</taxon>
        <taxon>Embryophyta</taxon>
        <taxon>Tracheophyta</taxon>
        <taxon>Spermatophyta</taxon>
        <taxon>Magnoliopsida</taxon>
        <taxon>eudicotyledons</taxon>
        <taxon>Gunneridae</taxon>
        <taxon>Pentapetalae</taxon>
        <taxon>asterids</taxon>
        <taxon>lamiids</taxon>
        <taxon>Solanales</taxon>
        <taxon>Solanaceae</taxon>
        <taxon>Solanoideae</taxon>
        <taxon>Solaneae</taxon>
        <taxon>Solanum</taxon>
    </lineage>
</organism>
<gene>
    <name evidence="1" type="ORF">H5410_019324</name>
</gene>
<dbReference type="Proteomes" id="UP000824120">
    <property type="component" value="Chromosome 4"/>
</dbReference>
<dbReference type="EMBL" id="JACXVP010000004">
    <property type="protein sequence ID" value="KAG5608043.1"/>
    <property type="molecule type" value="Genomic_DNA"/>
</dbReference>
<proteinExistence type="predicted"/>
<dbReference type="AlphaFoldDB" id="A0A9J5Z4W8"/>
<name>A0A9J5Z4W8_SOLCO</name>
<evidence type="ECO:0000313" key="2">
    <source>
        <dbReference type="Proteomes" id="UP000824120"/>
    </source>
</evidence>
<accession>A0A9J5Z4W8</accession>
<evidence type="ECO:0000313" key="1">
    <source>
        <dbReference type="EMBL" id="KAG5608043.1"/>
    </source>
</evidence>
<reference evidence="1 2" key="1">
    <citation type="submission" date="2020-09" db="EMBL/GenBank/DDBJ databases">
        <title>De no assembly of potato wild relative species, Solanum commersonii.</title>
        <authorList>
            <person name="Cho K."/>
        </authorList>
    </citation>
    <scope>NUCLEOTIDE SEQUENCE [LARGE SCALE GENOMIC DNA]</scope>
    <source>
        <strain evidence="1">LZ3.2</strain>
        <tissue evidence="1">Leaf</tissue>
    </source>
</reference>
<sequence length="61" mass="7085">MSFLPKIYMDFVNTFAMEPVGHHDQNTTGFIGDPEFRCYFCQKFTWTSDKTLDMESVGQHG</sequence>